<evidence type="ECO:0000256" key="4">
    <source>
        <dbReference type="ARBA" id="ARBA00022842"/>
    </source>
</evidence>
<dbReference type="PRINTS" id="PR00413">
    <property type="entry name" value="HADHALOGNASE"/>
</dbReference>
<sequence>MECKAILFDLDNTLMDRDWTFREFAKQLVKECLNVHELEEQERIVSYMVERDADGYRPKEGFFQEMIDHLPWSRKLDMGELKGFYDKNYMSHAKVMNYSLETLEACKSHGYKLGIITNGFSHLQHRKIDLLELRHFFDEITVSGDIGIKKPDERIYRTALERLGVSAEEVIIVGDHPVNDIWGAAQVGIRGVWLHRNHKWSDDLQGGKPWNEINELNELLPLIKGQVRRTFSSV</sequence>
<reference evidence="5 6" key="1">
    <citation type="submission" date="2020-08" db="EMBL/GenBank/DDBJ databases">
        <title>Genomic Encyclopedia of Type Strains, Phase III (KMG-III): the genomes of soil and plant-associated and newly described type strains.</title>
        <authorList>
            <person name="Whitman W."/>
        </authorList>
    </citation>
    <scope>NUCLEOTIDE SEQUENCE [LARGE SCALE GENOMIC DNA]</scope>
    <source>
        <strain evidence="5 6">CECT 8693</strain>
    </source>
</reference>
<dbReference type="PANTHER" id="PTHR46470">
    <property type="entry name" value="N-ACYLNEURAMINATE-9-PHOSPHATASE"/>
    <property type="match status" value="1"/>
</dbReference>
<dbReference type="SUPFAM" id="SSF56784">
    <property type="entry name" value="HAD-like"/>
    <property type="match status" value="1"/>
</dbReference>
<dbReference type="InterPro" id="IPR051400">
    <property type="entry name" value="HAD-like_hydrolase"/>
</dbReference>
<keyword evidence="4" id="KW-0460">Magnesium</keyword>
<evidence type="ECO:0000256" key="1">
    <source>
        <dbReference type="ARBA" id="ARBA00001946"/>
    </source>
</evidence>
<dbReference type="InterPro" id="IPR006439">
    <property type="entry name" value="HAD-SF_hydro_IA"/>
</dbReference>
<dbReference type="NCBIfam" id="TIGR01509">
    <property type="entry name" value="HAD-SF-IA-v3"/>
    <property type="match status" value="1"/>
</dbReference>
<dbReference type="SFLD" id="SFLDS00003">
    <property type="entry name" value="Haloacid_Dehalogenase"/>
    <property type="match status" value="1"/>
</dbReference>
<dbReference type="AlphaFoldDB" id="A0A7W3SYS4"/>
<dbReference type="Proteomes" id="UP000567067">
    <property type="component" value="Unassembled WGS sequence"/>
</dbReference>
<evidence type="ECO:0000313" key="6">
    <source>
        <dbReference type="Proteomes" id="UP000567067"/>
    </source>
</evidence>
<organism evidence="5 6">
    <name type="scientific">Fontibacillus solani</name>
    <dbReference type="NCBI Taxonomy" id="1572857"/>
    <lineage>
        <taxon>Bacteria</taxon>
        <taxon>Bacillati</taxon>
        <taxon>Bacillota</taxon>
        <taxon>Bacilli</taxon>
        <taxon>Bacillales</taxon>
        <taxon>Paenibacillaceae</taxon>
        <taxon>Fontibacillus</taxon>
    </lineage>
</organism>
<dbReference type="GO" id="GO:0046872">
    <property type="term" value="F:metal ion binding"/>
    <property type="evidence" value="ECO:0007669"/>
    <property type="project" value="UniProtKB-KW"/>
</dbReference>
<dbReference type="RefSeq" id="WP_182540467.1">
    <property type="nucleotide sequence ID" value="NZ_JACJIP010000065.1"/>
</dbReference>
<dbReference type="PANTHER" id="PTHR46470:SF2">
    <property type="entry name" value="GLYCERALDEHYDE 3-PHOSPHATE PHOSPHATASE"/>
    <property type="match status" value="1"/>
</dbReference>
<keyword evidence="2" id="KW-0479">Metal-binding</keyword>
<protein>
    <submittedName>
        <fullName evidence="5">Putative hydrolase of the HAD superfamily</fullName>
    </submittedName>
</protein>
<dbReference type="SFLD" id="SFLDG01129">
    <property type="entry name" value="C1.5:_HAD__Beta-PGM__Phosphata"/>
    <property type="match status" value="1"/>
</dbReference>
<proteinExistence type="predicted"/>
<dbReference type="Gene3D" id="1.10.150.520">
    <property type="match status" value="1"/>
</dbReference>
<name>A0A7W3SYS4_9BACL</name>
<dbReference type="InterPro" id="IPR036412">
    <property type="entry name" value="HAD-like_sf"/>
</dbReference>
<keyword evidence="3 5" id="KW-0378">Hydrolase</keyword>
<evidence type="ECO:0000256" key="2">
    <source>
        <dbReference type="ARBA" id="ARBA00022723"/>
    </source>
</evidence>
<comment type="cofactor">
    <cofactor evidence="1">
        <name>Mg(2+)</name>
        <dbReference type="ChEBI" id="CHEBI:18420"/>
    </cofactor>
</comment>
<dbReference type="Gene3D" id="3.40.50.1000">
    <property type="entry name" value="HAD superfamily/HAD-like"/>
    <property type="match status" value="1"/>
</dbReference>
<evidence type="ECO:0000313" key="5">
    <source>
        <dbReference type="EMBL" id="MBA9088707.1"/>
    </source>
</evidence>
<dbReference type="EMBL" id="JACJIP010000065">
    <property type="protein sequence ID" value="MBA9088707.1"/>
    <property type="molecule type" value="Genomic_DNA"/>
</dbReference>
<dbReference type="NCBIfam" id="TIGR01549">
    <property type="entry name" value="HAD-SF-IA-v1"/>
    <property type="match status" value="1"/>
</dbReference>
<dbReference type="InterPro" id="IPR023214">
    <property type="entry name" value="HAD_sf"/>
</dbReference>
<dbReference type="GO" id="GO:0016791">
    <property type="term" value="F:phosphatase activity"/>
    <property type="evidence" value="ECO:0007669"/>
    <property type="project" value="TreeGrafter"/>
</dbReference>
<dbReference type="GO" id="GO:0044281">
    <property type="term" value="P:small molecule metabolic process"/>
    <property type="evidence" value="ECO:0007669"/>
    <property type="project" value="UniProtKB-ARBA"/>
</dbReference>
<dbReference type="InterPro" id="IPR041492">
    <property type="entry name" value="HAD_2"/>
</dbReference>
<gene>
    <name evidence="5" type="ORF">FHR92_005225</name>
</gene>
<accession>A0A7W3SYS4</accession>
<comment type="caution">
    <text evidence="5">The sequence shown here is derived from an EMBL/GenBank/DDBJ whole genome shotgun (WGS) entry which is preliminary data.</text>
</comment>
<dbReference type="Pfam" id="PF13419">
    <property type="entry name" value="HAD_2"/>
    <property type="match status" value="1"/>
</dbReference>
<evidence type="ECO:0000256" key="3">
    <source>
        <dbReference type="ARBA" id="ARBA00022801"/>
    </source>
</evidence>
<keyword evidence="6" id="KW-1185">Reference proteome</keyword>